<proteinExistence type="predicted"/>
<dbReference type="InterPro" id="IPR043129">
    <property type="entry name" value="ATPase_NBD"/>
</dbReference>
<dbReference type="Pfam" id="PF01869">
    <property type="entry name" value="BcrAD_BadFG"/>
    <property type="match status" value="1"/>
</dbReference>
<accession>A0A6S6WJC7</accession>
<dbReference type="PANTHER" id="PTHR43190">
    <property type="entry name" value="N-ACETYL-D-GLUCOSAMINE KINASE"/>
    <property type="match status" value="1"/>
</dbReference>
<dbReference type="EC" id="2.7.1.8" evidence="2"/>
<reference evidence="2 3" key="1">
    <citation type="submission" date="2020-02" db="EMBL/GenBank/DDBJ databases">
        <authorList>
            <person name="Rodrigo-Torres L."/>
            <person name="Arahal R. D."/>
            <person name="Lucena T."/>
        </authorList>
    </citation>
    <scope>NUCLEOTIDE SEQUENCE [LARGE SCALE GENOMIC DNA]</scope>
    <source>
        <strain evidence="2 3">CECT 9734</strain>
    </source>
</reference>
<dbReference type="CDD" id="cd24082">
    <property type="entry name" value="ASKHA_NBD_GspK-like"/>
    <property type="match status" value="1"/>
</dbReference>
<dbReference type="EMBL" id="CADCXY010000002">
    <property type="protein sequence ID" value="CAB0150731.1"/>
    <property type="molecule type" value="Genomic_DNA"/>
</dbReference>
<name>A0A6S6WJC7_9GAMM</name>
<dbReference type="Proteomes" id="UP000481517">
    <property type="component" value="Unassembled WGS sequence"/>
</dbReference>
<dbReference type="InterPro" id="IPR002731">
    <property type="entry name" value="ATPase_BadF"/>
</dbReference>
<dbReference type="Gene3D" id="3.30.420.40">
    <property type="match status" value="2"/>
</dbReference>
<protein>
    <submittedName>
        <fullName evidence="2">Glucosamine kinase GspK</fullName>
        <ecNumber evidence="2">2.7.1.8</ecNumber>
    </submittedName>
</protein>
<evidence type="ECO:0000313" key="3">
    <source>
        <dbReference type="Proteomes" id="UP000481517"/>
    </source>
</evidence>
<gene>
    <name evidence="2" type="primary">gspK_1</name>
    <name evidence="2" type="ORF">PSI9734_01172</name>
</gene>
<dbReference type="PANTHER" id="PTHR43190:SF3">
    <property type="entry name" value="N-ACETYL-D-GLUCOSAMINE KINASE"/>
    <property type="match status" value="1"/>
</dbReference>
<dbReference type="GO" id="GO:0047931">
    <property type="term" value="F:glucosamine kinase activity"/>
    <property type="evidence" value="ECO:0007669"/>
    <property type="project" value="UniProtKB-EC"/>
</dbReference>
<feature type="domain" description="ATPase BadF/BadG/BcrA/BcrD type" evidence="1">
    <location>
        <begin position="25"/>
        <end position="302"/>
    </location>
</feature>
<organism evidence="2 3">
    <name type="scientific">Pseudidiomarina piscicola</name>
    <dbReference type="NCBI Taxonomy" id="2614830"/>
    <lineage>
        <taxon>Bacteria</taxon>
        <taxon>Pseudomonadati</taxon>
        <taxon>Pseudomonadota</taxon>
        <taxon>Gammaproteobacteria</taxon>
        <taxon>Alteromonadales</taxon>
        <taxon>Idiomarinaceae</taxon>
        <taxon>Pseudidiomarina</taxon>
    </lineage>
</organism>
<evidence type="ECO:0000259" key="1">
    <source>
        <dbReference type="Pfam" id="PF01869"/>
    </source>
</evidence>
<sequence>MFFIYWHNNSKSEAMKQQPTPRYFVGVDGGGTKCRAELYDSQGKLLGAGISGSANIARHGNTATQSIATAVAQAFTAANVSDTEITETVVCAGLAGANLPSAAAALRQWQHPFRAFHFTSDLATAIYGAHGGQNGAVLVIGTGSCAAAMVDGKLTQFGGHGFLLGDKGSGAWLGKQAVMYTLEALDGVVPQDELTAAVCNHYQCDTPTALVDRLNQAHPGSFGEMCPAILSLAGANLASATALVTRGSAYLSDIARKAITLSQGQLVMTGGVAEAMQPWLDSDIRDALTATQFGPEWGAVLLHQKGDLGDAL</sequence>
<dbReference type="AlphaFoldDB" id="A0A6S6WJC7"/>
<keyword evidence="2" id="KW-0418">Kinase</keyword>
<dbReference type="InterPro" id="IPR052519">
    <property type="entry name" value="Euk-type_GlcNAc_Kinase"/>
</dbReference>
<keyword evidence="2" id="KW-0808">Transferase</keyword>
<keyword evidence="3" id="KW-1185">Reference proteome</keyword>
<evidence type="ECO:0000313" key="2">
    <source>
        <dbReference type="EMBL" id="CAB0150731.1"/>
    </source>
</evidence>
<dbReference type="SUPFAM" id="SSF53067">
    <property type="entry name" value="Actin-like ATPase domain"/>
    <property type="match status" value="2"/>
</dbReference>